<evidence type="ECO:0000313" key="4">
    <source>
        <dbReference type="Proteomes" id="UP000520962"/>
    </source>
</evidence>
<organism evidence="3 4">
    <name type="scientific">Piprites chloris</name>
    <name type="common">Wing-barred manakin</name>
    <dbReference type="NCBI Taxonomy" id="114369"/>
    <lineage>
        <taxon>Eukaryota</taxon>
        <taxon>Metazoa</taxon>
        <taxon>Chordata</taxon>
        <taxon>Craniata</taxon>
        <taxon>Vertebrata</taxon>
        <taxon>Euteleostomi</taxon>
        <taxon>Archelosauria</taxon>
        <taxon>Archosauria</taxon>
        <taxon>Dinosauria</taxon>
        <taxon>Saurischia</taxon>
        <taxon>Theropoda</taxon>
        <taxon>Coelurosauria</taxon>
        <taxon>Aves</taxon>
        <taxon>Neognathae</taxon>
        <taxon>Neoaves</taxon>
        <taxon>Telluraves</taxon>
        <taxon>Australaves</taxon>
        <taxon>Passeriformes</taxon>
        <taxon>Pipridae</taxon>
        <taxon>Piprites</taxon>
    </lineage>
</organism>
<dbReference type="SUPFAM" id="SSF49899">
    <property type="entry name" value="Concanavalin A-like lectins/glucanases"/>
    <property type="match status" value="1"/>
</dbReference>
<dbReference type="Gene3D" id="2.60.120.920">
    <property type="match status" value="1"/>
</dbReference>
<dbReference type="InterPro" id="IPR003879">
    <property type="entry name" value="Butyrophylin_SPRY"/>
</dbReference>
<dbReference type="FunFam" id="2.60.120.920:FF:000004">
    <property type="entry name" value="Butyrophilin subfamily 1 member A1"/>
    <property type="match status" value="1"/>
</dbReference>
<dbReference type="AlphaFoldDB" id="A0A7L0J959"/>
<gene>
    <name evidence="3" type="primary">Trim27_0</name>
    <name evidence="3" type="ORF">PIPCHL_R09034</name>
</gene>
<evidence type="ECO:0000259" key="2">
    <source>
        <dbReference type="PROSITE" id="PS50188"/>
    </source>
</evidence>
<keyword evidence="4" id="KW-1185">Reference proteome</keyword>
<dbReference type="InterPro" id="IPR013320">
    <property type="entry name" value="ConA-like_dom_sf"/>
</dbReference>
<protein>
    <submittedName>
        <fullName evidence="3">TRI27 protein</fullName>
    </submittedName>
</protein>
<dbReference type="PRINTS" id="PR01407">
    <property type="entry name" value="BUTYPHLNCDUF"/>
</dbReference>
<dbReference type="InterPro" id="IPR003877">
    <property type="entry name" value="SPRY_dom"/>
</dbReference>
<dbReference type="Pfam" id="PF13765">
    <property type="entry name" value="PRY"/>
    <property type="match status" value="1"/>
</dbReference>
<name>A0A7L0J959_PIPCL</name>
<accession>A0A7L0J959</accession>
<dbReference type="InterPro" id="IPR001870">
    <property type="entry name" value="B30.2/SPRY"/>
</dbReference>
<dbReference type="EMBL" id="VXAH01000338">
    <property type="protein sequence ID" value="NXK40159.1"/>
    <property type="molecule type" value="Genomic_DNA"/>
</dbReference>
<dbReference type="Proteomes" id="UP000520962">
    <property type="component" value="Unassembled WGS sequence"/>
</dbReference>
<dbReference type="Pfam" id="PF00622">
    <property type="entry name" value="SPRY"/>
    <property type="match status" value="1"/>
</dbReference>
<dbReference type="PANTHER" id="PTHR24103">
    <property type="entry name" value="E3 UBIQUITIN-PROTEIN LIGASE TRIM"/>
    <property type="match status" value="1"/>
</dbReference>
<feature type="region of interest" description="Disordered" evidence="1">
    <location>
        <begin position="1"/>
        <end position="34"/>
    </location>
</feature>
<dbReference type="InterPro" id="IPR006574">
    <property type="entry name" value="PRY"/>
</dbReference>
<feature type="non-terminal residue" evidence="3">
    <location>
        <position position="1"/>
    </location>
</feature>
<reference evidence="3 4" key="1">
    <citation type="submission" date="2019-09" db="EMBL/GenBank/DDBJ databases">
        <title>Bird 10,000 Genomes (B10K) Project - Family phase.</title>
        <authorList>
            <person name="Zhang G."/>
        </authorList>
    </citation>
    <scope>NUCLEOTIDE SEQUENCE [LARGE SCALE GENOMIC DNA]</scope>
    <source>
        <strain evidence="3">B10K-DU-007-02</strain>
        <tissue evidence="3">Mixed tissue sample</tissue>
    </source>
</reference>
<feature type="non-terminal residue" evidence="3">
    <location>
        <position position="178"/>
    </location>
</feature>
<dbReference type="SMART" id="SM00589">
    <property type="entry name" value="PRY"/>
    <property type="match status" value="1"/>
</dbReference>
<proteinExistence type="predicted"/>
<dbReference type="InterPro" id="IPR050143">
    <property type="entry name" value="TRIM/RBCC"/>
</dbReference>
<comment type="caution">
    <text evidence="3">The sequence shown here is derived from an EMBL/GenBank/DDBJ whole genome shotgun (WGS) entry which is preliminary data.</text>
</comment>
<dbReference type="InterPro" id="IPR043136">
    <property type="entry name" value="B30.2/SPRY_sf"/>
</dbReference>
<sequence>VTLDADTAHPRLGISADGTRMTDTGVNRDRPSNKKSFDSHLSVLAKQGYRYGRHYWKVYVGRRRNWILGVARESVTRKGTLTLSPNSGFWVIGLADGRGYWAYTDPWTRLSVSRKLEFTGIFLDIPAQEVTFYDTLKGADAPFTFSIANGSSQGDEFIPFFSAGPDTLIPDRQPLLIL</sequence>
<dbReference type="SMART" id="SM00449">
    <property type="entry name" value="SPRY"/>
    <property type="match status" value="1"/>
</dbReference>
<dbReference type="PROSITE" id="PS50188">
    <property type="entry name" value="B302_SPRY"/>
    <property type="match status" value="1"/>
</dbReference>
<evidence type="ECO:0000313" key="3">
    <source>
        <dbReference type="EMBL" id="NXK40159.1"/>
    </source>
</evidence>
<feature type="domain" description="B30.2/SPRY" evidence="2">
    <location>
        <begin position="1"/>
        <end position="178"/>
    </location>
</feature>
<evidence type="ECO:0000256" key="1">
    <source>
        <dbReference type="SAM" id="MobiDB-lite"/>
    </source>
</evidence>